<name>A0A6J5NF19_9CAUD</name>
<organism evidence="2">
    <name type="scientific">uncultured Caudovirales phage</name>
    <dbReference type="NCBI Taxonomy" id="2100421"/>
    <lineage>
        <taxon>Viruses</taxon>
        <taxon>Duplodnaviria</taxon>
        <taxon>Heunggongvirae</taxon>
        <taxon>Uroviricota</taxon>
        <taxon>Caudoviricetes</taxon>
        <taxon>Peduoviridae</taxon>
        <taxon>Maltschvirus</taxon>
        <taxon>Maltschvirus maltsch</taxon>
    </lineage>
</organism>
<accession>A0A6J5NF19</accession>
<proteinExistence type="predicted"/>
<gene>
    <name evidence="2" type="ORF">UFOVP679_12</name>
</gene>
<evidence type="ECO:0000256" key="1">
    <source>
        <dbReference type="SAM" id="Coils"/>
    </source>
</evidence>
<dbReference type="EMBL" id="LR796660">
    <property type="protein sequence ID" value="CAB4157272.1"/>
    <property type="molecule type" value="Genomic_DNA"/>
</dbReference>
<evidence type="ECO:0000313" key="2">
    <source>
        <dbReference type="EMBL" id="CAB4157272.1"/>
    </source>
</evidence>
<sequence>MTPLMERPPWMHKGFRYPPVSEATAKVIADGVSRTAFSWQNDARTIAEQRARIQTLEAELDRVRGALKSFARDAERLTTIGDDERLAFTDAHGNAILYVSITAGDIKTARQALSLGEE</sequence>
<keyword evidence="1" id="KW-0175">Coiled coil</keyword>
<protein>
    <submittedName>
        <fullName evidence="2">Uncharacterized protein</fullName>
    </submittedName>
</protein>
<feature type="coiled-coil region" evidence="1">
    <location>
        <begin position="46"/>
        <end position="73"/>
    </location>
</feature>
<reference evidence="2" key="1">
    <citation type="submission" date="2020-04" db="EMBL/GenBank/DDBJ databases">
        <authorList>
            <person name="Chiriac C."/>
            <person name="Salcher M."/>
            <person name="Ghai R."/>
            <person name="Kavagutti S V."/>
        </authorList>
    </citation>
    <scope>NUCLEOTIDE SEQUENCE</scope>
</reference>